<reference evidence="2" key="1">
    <citation type="submission" date="2018-01" db="EMBL/GenBank/DDBJ databases">
        <title>An insight into the sialome of Amazonian anophelines.</title>
        <authorList>
            <person name="Ribeiro J.M."/>
            <person name="Scarpassa V."/>
            <person name="Calvo E."/>
        </authorList>
    </citation>
    <scope>NUCLEOTIDE SEQUENCE</scope>
    <source>
        <tissue evidence="2">Salivary glands</tissue>
    </source>
</reference>
<accession>A0A2M4CEB9</accession>
<name>A0A2M4CEB9_9DIPT</name>
<sequence>MKIHSFTLVALHACSSCMLAYRDAMRIIREEQARCEAIKSKQPAVCRNEKKHFKTLERIIHNSGRYHPYA</sequence>
<dbReference type="AlphaFoldDB" id="A0A2M4CEB9"/>
<evidence type="ECO:0000256" key="1">
    <source>
        <dbReference type="SAM" id="SignalP"/>
    </source>
</evidence>
<evidence type="ECO:0000313" key="2">
    <source>
        <dbReference type="EMBL" id="MBW63696.1"/>
    </source>
</evidence>
<keyword evidence="1" id="KW-0732">Signal</keyword>
<proteinExistence type="predicted"/>
<protein>
    <submittedName>
        <fullName evidence="2">Putative secreted protein</fullName>
    </submittedName>
</protein>
<feature type="signal peptide" evidence="1">
    <location>
        <begin position="1"/>
        <end position="20"/>
    </location>
</feature>
<organism evidence="2">
    <name type="scientific">Anopheles marajoara</name>
    <dbReference type="NCBI Taxonomy" id="58244"/>
    <lineage>
        <taxon>Eukaryota</taxon>
        <taxon>Metazoa</taxon>
        <taxon>Ecdysozoa</taxon>
        <taxon>Arthropoda</taxon>
        <taxon>Hexapoda</taxon>
        <taxon>Insecta</taxon>
        <taxon>Pterygota</taxon>
        <taxon>Neoptera</taxon>
        <taxon>Endopterygota</taxon>
        <taxon>Diptera</taxon>
        <taxon>Nematocera</taxon>
        <taxon>Culicoidea</taxon>
        <taxon>Culicidae</taxon>
        <taxon>Anophelinae</taxon>
        <taxon>Anopheles</taxon>
    </lineage>
</organism>
<dbReference type="EMBL" id="GGFJ01014555">
    <property type="protein sequence ID" value="MBW63696.1"/>
    <property type="molecule type" value="Transcribed_RNA"/>
</dbReference>
<feature type="chain" id="PRO_5014798642" evidence="1">
    <location>
        <begin position="21"/>
        <end position="70"/>
    </location>
</feature>